<dbReference type="EMBL" id="CP007141">
    <property type="protein sequence ID" value="AJC73981.1"/>
    <property type="molecule type" value="Genomic_DNA"/>
</dbReference>
<sequence length="223" mass="25246">MKRLHPILKAFVPMVKALAETLGPDCEVVLHDVSDPERSVVAIENGHVTGRTVGSPLTDFGLYLLRSPRFKNVDYVANYMTRTNDGRKLRSTTVFIRNEAGEVIGFLCINYDTTKAFAVKEFVEQYLKFQNLEEIAGTKEERFVSKVEELLLEAMQEIKSLTGKPLRFASKEEKLAVIKKLDEKGFFLLKGAVEMLAKELGNSKFTVYAYLREARKKGDSIMI</sequence>
<dbReference type="PaxDb" id="1123384-AJ81_07035"/>
<dbReference type="RefSeq" id="WP_031504409.1">
    <property type="nucleotide sequence ID" value="NC_022795.1"/>
</dbReference>
<dbReference type="Pfam" id="PF13309">
    <property type="entry name" value="HTH_22"/>
    <property type="match status" value="1"/>
</dbReference>
<gene>
    <name evidence="3" type="ORF">AJ81_07035</name>
</gene>
<dbReference type="AlphaFoldDB" id="A0A0X1KRY1"/>
<keyword evidence="4" id="KW-1185">Reference proteome</keyword>
<evidence type="ECO:0000313" key="4">
    <source>
        <dbReference type="Proteomes" id="UP000077469"/>
    </source>
</evidence>
<accession>A0A0X1KRY1</accession>
<dbReference type="PATRIC" id="fig|1123384.7.peg.1413"/>
<dbReference type="PANTHER" id="PTHR35568">
    <property type="entry name" value="TRANSCRIPTIONAL REGULATOR DAUR"/>
    <property type="match status" value="1"/>
</dbReference>
<evidence type="ECO:0000259" key="1">
    <source>
        <dbReference type="Pfam" id="PF08348"/>
    </source>
</evidence>
<dbReference type="OrthoDB" id="9796595at2"/>
<evidence type="ECO:0008006" key="5">
    <source>
        <dbReference type="Google" id="ProtNLM"/>
    </source>
</evidence>
<dbReference type="STRING" id="1123384.AJ81_07035"/>
<dbReference type="InterPro" id="IPR013559">
    <property type="entry name" value="YheO"/>
</dbReference>
<proteinExistence type="predicted"/>
<feature type="domain" description="Transcriptional regulator DauR-like HTH" evidence="2">
    <location>
        <begin position="153"/>
        <end position="212"/>
    </location>
</feature>
<reference evidence="3 4" key="1">
    <citation type="submission" date="2014-01" db="EMBL/GenBank/DDBJ databases">
        <title>Genome sequencing of Thermotog hypogea.</title>
        <authorList>
            <person name="Zhang X."/>
            <person name="Alvare G."/>
            <person name="Fristensky B."/>
            <person name="Chen L."/>
            <person name="Suen T."/>
            <person name="Chen Q."/>
            <person name="Ma K."/>
        </authorList>
    </citation>
    <scope>NUCLEOTIDE SEQUENCE [LARGE SCALE GENOMIC DNA]</scope>
    <source>
        <strain evidence="3 4">DSM 11164</strain>
    </source>
</reference>
<dbReference type="InterPro" id="IPR039445">
    <property type="entry name" value="DauR-like_HTH"/>
</dbReference>
<evidence type="ECO:0000259" key="2">
    <source>
        <dbReference type="Pfam" id="PF13309"/>
    </source>
</evidence>
<feature type="domain" description="YheO-like" evidence="1">
    <location>
        <begin position="8"/>
        <end position="121"/>
    </location>
</feature>
<dbReference type="InterPro" id="IPR039446">
    <property type="entry name" value="DauR-like"/>
</dbReference>
<name>A0A0X1KRY1_9THEM</name>
<dbReference type="Proteomes" id="UP000077469">
    <property type="component" value="Chromosome"/>
</dbReference>
<organism evidence="3 4">
    <name type="scientific">Pseudothermotoga hypogea DSM 11164 = NBRC 106472</name>
    <dbReference type="NCBI Taxonomy" id="1123384"/>
    <lineage>
        <taxon>Bacteria</taxon>
        <taxon>Thermotogati</taxon>
        <taxon>Thermotogota</taxon>
        <taxon>Thermotogae</taxon>
        <taxon>Thermotogales</taxon>
        <taxon>Thermotogaceae</taxon>
        <taxon>Pseudothermotoga</taxon>
    </lineage>
</organism>
<protein>
    <recommendedName>
        <fullName evidence="5">YheO domain protein</fullName>
    </recommendedName>
</protein>
<evidence type="ECO:0000313" key="3">
    <source>
        <dbReference type="EMBL" id="AJC73981.1"/>
    </source>
</evidence>
<dbReference type="PANTHER" id="PTHR35568:SF1">
    <property type="entry name" value="TRANSCRIPTIONAL REGULATOR DAUR"/>
    <property type="match status" value="1"/>
</dbReference>
<dbReference type="Pfam" id="PF08348">
    <property type="entry name" value="PAS_6"/>
    <property type="match status" value="1"/>
</dbReference>
<dbReference type="KEGG" id="phy:AJ81_07035"/>